<evidence type="ECO:0000313" key="1">
    <source>
        <dbReference type="EMBL" id="MFA3840544.1"/>
    </source>
</evidence>
<dbReference type="Proteomes" id="UP001571476">
    <property type="component" value="Unassembled WGS sequence"/>
</dbReference>
<organism evidence="1 2">
    <name type="scientific">Streptomyces aureus</name>
    <dbReference type="NCBI Taxonomy" id="193461"/>
    <lineage>
        <taxon>Bacteria</taxon>
        <taxon>Bacillati</taxon>
        <taxon>Actinomycetota</taxon>
        <taxon>Actinomycetes</taxon>
        <taxon>Kitasatosporales</taxon>
        <taxon>Streptomycetaceae</taxon>
        <taxon>Streptomyces</taxon>
    </lineage>
</organism>
<reference evidence="1 2" key="1">
    <citation type="submission" date="2024-08" db="EMBL/GenBank/DDBJ databases">
        <title>Genome sequence of Streptomyces aureus CACIA-1.46HGO.</title>
        <authorList>
            <person name="Evangelista-Martinez Z."/>
        </authorList>
    </citation>
    <scope>NUCLEOTIDE SEQUENCE [LARGE SCALE GENOMIC DNA]</scope>
    <source>
        <strain evidence="1 2">CACIA-1.46HGO</strain>
    </source>
</reference>
<accession>A0ABV4SSG3</accession>
<sequence length="60" mass="6523">MVFGSRTTTGSTFRVLSFQSGLVIHCADQSCGFVSPVSKAAVSLQRDGRFVVFDHTVTRQ</sequence>
<proteinExistence type="predicted"/>
<dbReference type="EMBL" id="JBGOSP010000017">
    <property type="protein sequence ID" value="MFA3840544.1"/>
    <property type="molecule type" value="Genomic_DNA"/>
</dbReference>
<gene>
    <name evidence="1" type="ORF">ACEG43_30875</name>
</gene>
<evidence type="ECO:0000313" key="2">
    <source>
        <dbReference type="Proteomes" id="UP001571476"/>
    </source>
</evidence>
<keyword evidence="2" id="KW-1185">Reference proteome</keyword>
<protein>
    <submittedName>
        <fullName evidence="1">Uncharacterized protein</fullName>
    </submittedName>
</protein>
<dbReference type="RefSeq" id="WP_372565075.1">
    <property type="nucleotide sequence ID" value="NZ_JBGOSP010000017.1"/>
</dbReference>
<name>A0ABV4SSG3_9ACTN</name>
<comment type="caution">
    <text evidence="1">The sequence shown here is derived from an EMBL/GenBank/DDBJ whole genome shotgun (WGS) entry which is preliminary data.</text>
</comment>